<feature type="region of interest" description="Disordered" evidence="3">
    <location>
        <begin position="217"/>
        <end position="290"/>
    </location>
</feature>
<evidence type="ECO:0008006" key="6">
    <source>
        <dbReference type="Google" id="ProtNLM"/>
    </source>
</evidence>
<evidence type="ECO:0000313" key="4">
    <source>
        <dbReference type="EMBL" id="CEJ58517.1"/>
    </source>
</evidence>
<dbReference type="InterPro" id="IPR037464">
    <property type="entry name" value="Taspase1"/>
</dbReference>
<proteinExistence type="predicted"/>
<evidence type="ECO:0000256" key="3">
    <source>
        <dbReference type="SAM" id="MobiDB-lite"/>
    </source>
</evidence>
<gene>
    <name evidence="4" type="ORF">PMG11_07171</name>
</gene>
<dbReference type="Gene3D" id="3.60.20.30">
    <property type="entry name" value="(Glycosyl)asparaginase"/>
    <property type="match status" value="1"/>
</dbReference>
<accession>A0A0F7TTZ1</accession>
<dbReference type="PANTHER" id="PTHR10188:SF8">
    <property type="entry name" value="THREONINE ASPARTASE 1"/>
    <property type="match status" value="1"/>
</dbReference>
<dbReference type="Pfam" id="PF01112">
    <property type="entry name" value="Asparaginase_2"/>
    <property type="match status" value="2"/>
</dbReference>
<feature type="region of interest" description="Disordered" evidence="3">
    <location>
        <begin position="469"/>
        <end position="499"/>
    </location>
</feature>
<dbReference type="AlphaFoldDB" id="A0A0F7TTZ1"/>
<keyword evidence="5" id="KW-1185">Reference proteome</keyword>
<evidence type="ECO:0000313" key="5">
    <source>
        <dbReference type="Proteomes" id="UP000042958"/>
    </source>
</evidence>
<evidence type="ECO:0000256" key="1">
    <source>
        <dbReference type="PIRSR" id="PIRSR600246-1"/>
    </source>
</evidence>
<dbReference type="OrthoDB" id="77601at2759"/>
<dbReference type="FunFam" id="3.60.20.30:FF:000007">
    <property type="entry name" value="Similar to threonine aspartase"/>
    <property type="match status" value="1"/>
</dbReference>
<dbReference type="EMBL" id="CDHK01000006">
    <property type="protein sequence ID" value="CEJ58517.1"/>
    <property type="molecule type" value="Genomic_DNA"/>
</dbReference>
<reference evidence="5" key="1">
    <citation type="journal article" date="2015" name="Genome Announc.">
        <title>Draft genome sequence of the fungus Penicillium brasilianum MG11.</title>
        <authorList>
            <person name="Horn F."/>
            <person name="Linde J."/>
            <person name="Mattern D.J."/>
            <person name="Walther G."/>
            <person name="Guthke R."/>
            <person name="Brakhage A.A."/>
            <person name="Valiante V."/>
        </authorList>
    </citation>
    <scope>NUCLEOTIDE SEQUENCE [LARGE SCALE GENOMIC DNA]</scope>
    <source>
        <strain evidence="5">MG11</strain>
    </source>
</reference>
<dbReference type="InterPro" id="IPR000246">
    <property type="entry name" value="Peptidase_T2"/>
</dbReference>
<dbReference type="Proteomes" id="UP000042958">
    <property type="component" value="Unassembled WGS sequence"/>
</dbReference>
<dbReference type="PANTHER" id="PTHR10188">
    <property type="entry name" value="L-ASPARAGINASE"/>
    <property type="match status" value="1"/>
</dbReference>
<name>A0A0F7TTZ1_PENBI</name>
<dbReference type="InterPro" id="IPR029055">
    <property type="entry name" value="Ntn_hydrolases_N"/>
</dbReference>
<evidence type="ECO:0000256" key="2">
    <source>
        <dbReference type="PIRSR" id="PIRSR600246-3"/>
    </source>
</evidence>
<feature type="active site" description="Nucleophile" evidence="1">
    <location>
        <position position="300"/>
    </location>
</feature>
<dbReference type="CDD" id="cd04514">
    <property type="entry name" value="Taspase1_like"/>
    <property type="match status" value="1"/>
</dbReference>
<dbReference type="SUPFAM" id="SSF56235">
    <property type="entry name" value="N-terminal nucleophile aminohydrolases (Ntn hydrolases)"/>
    <property type="match status" value="1"/>
</dbReference>
<organism evidence="4 5">
    <name type="scientific">Penicillium brasilianum</name>
    <dbReference type="NCBI Taxonomy" id="104259"/>
    <lineage>
        <taxon>Eukaryota</taxon>
        <taxon>Fungi</taxon>
        <taxon>Dikarya</taxon>
        <taxon>Ascomycota</taxon>
        <taxon>Pezizomycotina</taxon>
        <taxon>Eurotiomycetes</taxon>
        <taxon>Eurotiomycetidae</taxon>
        <taxon>Eurotiales</taxon>
        <taxon>Aspergillaceae</taxon>
        <taxon>Penicillium</taxon>
    </lineage>
</organism>
<dbReference type="GO" id="GO:0051604">
    <property type="term" value="P:protein maturation"/>
    <property type="evidence" value="ECO:0007669"/>
    <property type="project" value="TreeGrafter"/>
</dbReference>
<dbReference type="STRING" id="104259.A0A0F7TTZ1"/>
<dbReference type="GO" id="GO:0005737">
    <property type="term" value="C:cytoplasm"/>
    <property type="evidence" value="ECO:0007669"/>
    <property type="project" value="TreeGrafter"/>
</dbReference>
<sequence>MGDEKQKKGMYAIFVHAGAGYHSREHEDQHLDACRLAAMAGMNFLRNGGTAVDAVEVAIAMMENAVITNAGYGSNLNAKGTVECDASIVDHFGRSGACGAVPSIKNPIMLARKIYDQAYKAPGLQRVPPNLLAGEGAADFAWNHGLVLVPDELLVSPSAKARWESWCKEIVEWEKEWPEEAAKDPFGAWIRTPEASKATRLSQIEMELQAEIQGAMRRAPGPSKNPEVSNPLKVGNSLHSDGSRSMTQSDAALQAGSMSNEIGSISLDQSAPTGTFEAPSQDADEPMDDPREGEDMITDTVGAIAIDMFGNIAAGSSSGGIGMKHQGRVGPAALIGIGTHVIPVDPTDPEETAVAAVTSGTGEHIASSFGASTCANRVYFSQRKDRAGSFAHVSDEEAISAMIKKEFADHPAVVNSEFSGSIGILCAKKTVDSIAFHFAHNTESFAVGSMSCYDQAPSCLMSRSPRRGAVAQGGVMIRPPKSTDSGEYKKRKRKGDRDS</sequence>
<dbReference type="GO" id="GO:0004298">
    <property type="term" value="F:threonine-type endopeptidase activity"/>
    <property type="evidence" value="ECO:0007669"/>
    <property type="project" value="InterPro"/>
</dbReference>
<feature type="compositionally biased region" description="Basic residues" evidence="3">
    <location>
        <begin position="489"/>
        <end position="499"/>
    </location>
</feature>
<feature type="site" description="Cleavage; by autolysis" evidence="2">
    <location>
        <begin position="299"/>
        <end position="300"/>
    </location>
</feature>
<feature type="compositionally biased region" description="Polar residues" evidence="3">
    <location>
        <begin position="237"/>
        <end position="273"/>
    </location>
</feature>
<protein>
    <recommendedName>
        <fullName evidence="6">Asparginase</fullName>
    </recommendedName>
</protein>